<dbReference type="SUPFAM" id="SSF48498">
    <property type="entry name" value="Tetracyclin repressor-like, C-terminal domain"/>
    <property type="match status" value="1"/>
</dbReference>
<feature type="DNA-binding region" description="H-T-H motif" evidence="2">
    <location>
        <begin position="96"/>
        <end position="115"/>
    </location>
</feature>
<dbReference type="SUPFAM" id="SSF46689">
    <property type="entry name" value="Homeodomain-like"/>
    <property type="match status" value="1"/>
</dbReference>
<evidence type="ECO:0000256" key="1">
    <source>
        <dbReference type="ARBA" id="ARBA00023125"/>
    </source>
</evidence>
<feature type="region of interest" description="Disordered" evidence="3">
    <location>
        <begin position="1"/>
        <end position="22"/>
    </location>
</feature>
<dbReference type="InterPro" id="IPR009057">
    <property type="entry name" value="Homeodomain-like_sf"/>
</dbReference>
<dbReference type="InterPro" id="IPR045823">
    <property type="entry name" value="TetR_C_32"/>
</dbReference>
<feature type="compositionally biased region" description="Basic residues" evidence="3">
    <location>
        <begin position="1"/>
        <end position="17"/>
    </location>
</feature>
<accession>A0AA91SRQ2</accession>
<evidence type="ECO:0000256" key="2">
    <source>
        <dbReference type="PROSITE-ProRule" id="PRU00335"/>
    </source>
</evidence>
<keyword evidence="1 2" id="KW-0238">DNA-binding</keyword>
<reference evidence="5 6" key="1">
    <citation type="submission" date="2017-04" db="EMBL/GenBank/DDBJ databases">
        <title>The new phylogeny of genus Mycobacterium.</title>
        <authorList>
            <person name="Tortoli E."/>
            <person name="Trovato A."/>
            <person name="Cirillo D.M."/>
        </authorList>
    </citation>
    <scope>NUCLEOTIDE SEQUENCE [LARGE SCALE GENOMIC DNA]</scope>
    <source>
        <strain evidence="5 6">KCTC 19819</strain>
    </source>
</reference>
<dbReference type="PROSITE" id="PS50977">
    <property type="entry name" value="HTH_TETR_2"/>
    <property type="match status" value="1"/>
</dbReference>
<dbReference type="InterPro" id="IPR001647">
    <property type="entry name" value="HTH_TetR"/>
</dbReference>
<proteinExistence type="predicted"/>
<feature type="domain" description="HTH tetR-type" evidence="4">
    <location>
        <begin position="74"/>
        <end position="133"/>
    </location>
</feature>
<dbReference type="InterPro" id="IPR050109">
    <property type="entry name" value="HTH-type_TetR-like_transc_reg"/>
</dbReference>
<dbReference type="GO" id="GO:0003700">
    <property type="term" value="F:DNA-binding transcription factor activity"/>
    <property type="evidence" value="ECO:0007669"/>
    <property type="project" value="TreeGrafter"/>
</dbReference>
<evidence type="ECO:0000259" key="4">
    <source>
        <dbReference type="PROSITE" id="PS50977"/>
    </source>
</evidence>
<dbReference type="Proteomes" id="UP000193577">
    <property type="component" value="Unassembled WGS sequence"/>
</dbReference>
<organism evidence="5 6">
    <name type="scientific">Mycolicibacillus koreensis</name>
    <dbReference type="NCBI Taxonomy" id="1069220"/>
    <lineage>
        <taxon>Bacteria</taxon>
        <taxon>Bacillati</taxon>
        <taxon>Actinomycetota</taxon>
        <taxon>Actinomycetes</taxon>
        <taxon>Mycobacteriales</taxon>
        <taxon>Mycobacteriaceae</taxon>
        <taxon>Mycolicibacillus</taxon>
    </lineage>
</organism>
<gene>
    <name evidence="5" type="ORF">B8W67_09520</name>
</gene>
<dbReference type="PANTHER" id="PTHR30055:SF160">
    <property type="entry name" value="TRANSCRIPTIONAL REGULATORY PROTEIN (PROBABLY ASNC-FAMILY)-RELATED"/>
    <property type="match status" value="1"/>
</dbReference>
<dbReference type="InterPro" id="IPR036271">
    <property type="entry name" value="Tet_transcr_reg_TetR-rel_C_sf"/>
</dbReference>
<dbReference type="EMBL" id="NCXO01000017">
    <property type="protein sequence ID" value="OSC33762.1"/>
    <property type="molecule type" value="Genomic_DNA"/>
</dbReference>
<dbReference type="Pfam" id="PF19344">
    <property type="entry name" value="TetR_C_32"/>
    <property type="match status" value="1"/>
</dbReference>
<dbReference type="AlphaFoldDB" id="A0AA91SRQ2"/>
<evidence type="ECO:0000313" key="5">
    <source>
        <dbReference type="EMBL" id="OSC33762.1"/>
    </source>
</evidence>
<keyword evidence="6" id="KW-1185">Reference proteome</keyword>
<sequence length="279" mass="30688">MASRCRAGHRTRTHRRGVASGQATTLRIRYGEPTVSSERWTRLGRVSTDVVPGRGRLPALTGDARVDRWREHRAAVRAELIEATLRAIEEYGPELSIDDVVKTAGVPRPKLYRFFEDKDALFAAVAEHVQELILQRVVPQFDLTATGRQMVYSALAAYINLVDERPNVFRFLVGSHFRSGRSAAELIDSGRPLSDAMSAVWSALLAARGGDGADVEYVVDASVGAVALGVLRWLNTPTISKERLVEELTVFLWGAMAAGAEARGVILDPEQQLLDTDPR</sequence>
<evidence type="ECO:0000313" key="6">
    <source>
        <dbReference type="Proteomes" id="UP000193577"/>
    </source>
</evidence>
<dbReference type="Pfam" id="PF00440">
    <property type="entry name" value="TetR_N"/>
    <property type="match status" value="1"/>
</dbReference>
<dbReference type="GO" id="GO:0000976">
    <property type="term" value="F:transcription cis-regulatory region binding"/>
    <property type="evidence" value="ECO:0007669"/>
    <property type="project" value="TreeGrafter"/>
</dbReference>
<evidence type="ECO:0000256" key="3">
    <source>
        <dbReference type="SAM" id="MobiDB-lite"/>
    </source>
</evidence>
<dbReference type="Gene3D" id="1.10.357.10">
    <property type="entry name" value="Tetracycline Repressor, domain 2"/>
    <property type="match status" value="1"/>
</dbReference>
<dbReference type="PANTHER" id="PTHR30055">
    <property type="entry name" value="HTH-TYPE TRANSCRIPTIONAL REGULATOR RUTR"/>
    <property type="match status" value="1"/>
</dbReference>
<protein>
    <submittedName>
        <fullName evidence="5">TetR family transcriptional regulator</fullName>
    </submittedName>
</protein>
<name>A0AA91SRQ2_9MYCO</name>
<comment type="caution">
    <text evidence="5">The sequence shown here is derived from an EMBL/GenBank/DDBJ whole genome shotgun (WGS) entry which is preliminary data.</text>
</comment>